<keyword evidence="5" id="KW-1185">Reference proteome</keyword>
<dbReference type="InterPro" id="IPR038482">
    <property type="entry name" value="Tp34-type_sf"/>
</dbReference>
<comment type="caution">
    <text evidence="4">The sequence shown here is derived from an EMBL/GenBank/DDBJ whole genome shotgun (WGS) entry which is preliminary data.</text>
</comment>
<evidence type="ECO:0000256" key="2">
    <source>
        <dbReference type="ARBA" id="ARBA00022729"/>
    </source>
</evidence>
<keyword evidence="2 3" id="KW-0732">Signal</keyword>
<dbReference type="AlphaFoldDB" id="A0A9N8RXA2"/>
<dbReference type="RefSeq" id="WP_228877584.1">
    <property type="nucleotide sequence ID" value="NZ_CAJQYX010000024.1"/>
</dbReference>
<dbReference type="Pfam" id="PF10634">
    <property type="entry name" value="Iron_transport"/>
    <property type="match status" value="1"/>
</dbReference>
<evidence type="ECO:0000313" key="5">
    <source>
        <dbReference type="Proteomes" id="UP000789704"/>
    </source>
</evidence>
<feature type="signal peptide" evidence="3">
    <location>
        <begin position="1"/>
        <end position="24"/>
    </location>
</feature>
<proteinExistence type="inferred from homology"/>
<organism evidence="4 5">
    <name type="scientific">Paraburkholderia saeva</name>
    <dbReference type="NCBI Taxonomy" id="2777537"/>
    <lineage>
        <taxon>Bacteria</taxon>
        <taxon>Pseudomonadati</taxon>
        <taxon>Pseudomonadota</taxon>
        <taxon>Betaproteobacteria</taxon>
        <taxon>Burkholderiales</taxon>
        <taxon>Burkholderiaceae</taxon>
        <taxon>Paraburkholderia</taxon>
    </lineage>
</organism>
<feature type="chain" id="PRO_5040295730" evidence="3">
    <location>
        <begin position="25"/>
        <end position="182"/>
    </location>
</feature>
<sequence length="182" mass="19829">MRISSLVRGGAAVVTAMAALSVSAAEYPIGKQHIEGGMEIGAVYLQPITMEPEGMMRKASDSDVHLEADIHAVKNNPTGFAEGDWMPYLQVKYELSKVGSNQSVKGDMMPMVADDGPHYGDNVKMFGPGKYHLKLIVEPPMQMGHMSFGRHVDKETGVGPWFKPFSIEYDFTFAGIGKKGGY</sequence>
<evidence type="ECO:0000256" key="3">
    <source>
        <dbReference type="SAM" id="SignalP"/>
    </source>
</evidence>
<dbReference type="InterPro" id="IPR018470">
    <property type="entry name" value="Metal-bd_Tp34-typ"/>
</dbReference>
<dbReference type="PIRSF" id="PIRSF017018">
    <property type="entry name" value="Tp34"/>
    <property type="match status" value="1"/>
</dbReference>
<dbReference type="Proteomes" id="UP000789704">
    <property type="component" value="Unassembled WGS sequence"/>
</dbReference>
<protein>
    <submittedName>
        <fullName evidence="4">34 kDa membrane antigen</fullName>
    </submittedName>
</protein>
<name>A0A9N8RXA2_9BURK</name>
<accession>A0A9N8RXA2</accession>
<reference evidence="4" key="1">
    <citation type="submission" date="2021-04" db="EMBL/GenBank/DDBJ databases">
        <authorList>
            <person name="Vanwijnsberghe S."/>
        </authorList>
    </citation>
    <scope>NUCLEOTIDE SEQUENCE</scope>
    <source>
        <strain evidence="4">LMG 31841</strain>
    </source>
</reference>
<evidence type="ECO:0000313" key="4">
    <source>
        <dbReference type="EMBL" id="CAG4900247.1"/>
    </source>
</evidence>
<dbReference type="EMBL" id="CAJQZC010000005">
    <property type="protein sequence ID" value="CAG4900247.1"/>
    <property type="molecule type" value="Genomic_DNA"/>
</dbReference>
<dbReference type="Gene3D" id="2.60.40.2480">
    <property type="entry name" value="Periplasmic metal-binding protein Tp34-type"/>
    <property type="match status" value="1"/>
</dbReference>
<comment type="similarity">
    <text evidence="1">Belongs to the UPF0423 family.</text>
</comment>
<gene>
    <name evidence="4" type="primary">tpd</name>
    <name evidence="4" type="ORF">LMG31841_02851</name>
</gene>
<evidence type="ECO:0000256" key="1">
    <source>
        <dbReference type="ARBA" id="ARBA00010013"/>
    </source>
</evidence>